<dbReference type="Proteomes" id="UP001562357">
    <property type="component" value="Unassembled WGS sequence"/>
</dbReference>
<protein>
    <submittedName>
        <fullName evidence="1">Uncharacterized protein</fullName>
    </submittedName>
</protein>
<name>A0ABQ0CNT1_9HYPO</name>
<evidence type="ECO:0000313" key="1">
    <source>
        <dbReference type="EMBL" id="GAB0135108.1"/>
    </source>
</evidence>
<accession>A0ABQ0CNT1</accession>
<dbReference type="EMBL" id="BAAFGZ010000110">
    <property type="protein sequence ID" value="GAB0135108.1"/>
    <property type="molecule type" value="Genomic_DNA"/>
</dbReference>
<comment type="caution">
    <text evidence="1">The sequence shown here is derived from an EMBL/GenBank/DDBJ whole genome shotgun (WGS) entry which is preliminary data.</text>
</comment>
<keyword evidence="2" id="KW-1185">Reference proteome</keyword>
<gene>
    <name evidence="1" type="primary">g3457</name>
    <name evidence="1" type="ORF">EsDP_00003457</name>
</gene>
<proteinExistence type="predicted"/>
<evidence type="ECO:0000313" key="2">
    <source>
        <dbReference type="Proteomes" id="UP001562357"/>
    </source>
</evidence>
<organism evidence="1 2">
    <name type="scientific">Epichloe bromicola</name>
    <dbReference type="NCBI Taxonomy" id="79588"/>
    <lineage>
        <taxon>Eukaryota</taxon>
        <taxon>Fungi</taxon>
        <taxon>Dikarya</taxon>
        <taxon>Ascomycota</taxon>
        <taxon>Pezizomycotina</taxon>
        <taxon>Sordariomycetes</taxon>
        <taxon>Hypocreomycetidae</taxon>
        <taxon>Hypocreales</taxon>
        <taxon>Clavicipitaceae</taxon>
        <taxon>Epichloe</taxon>
    </lineage>
</organism>
<reference evidence="2" key="1">
    <citation type="submission" date="2024-06" db="EMBL/GenBank/DDBJ databases">
        <title>Draft Genome Sequences of Epichloe bromicola Strains Isolated from Elymus ciliaris.</title>
        <authorList>
            <consortium name="Epichloe bromicola genome sequencing consortium"/>
            <person name="Miura A."/>
            <person name="Imano S."/>
            <person name="Ashida A."/>
            <person name="Sato I."/>
            <person name="Chiba S."/>
            <person name="Tanaka A."/>
            <person name="Camagna M."/>
            <person name="Takemoto D."/>
        </authorList>
    </citation>
    <scope>NUCLEOTIDE SEQUENCE [LARGE SCALE GENOMIC DNA]</scope>
    <source>
        <strain evidence="2">DP</strain>
    </source>
</reference>
<sequence length="164" mass="18981">MASSSDMKIVRSIPALERMIGSVATFEEHKVIVREDMKRTLTLEERQHYRGITHTGEPWLMFDELYNVNTTEDLIRAEEFGVFHSPVDCPGESYLFACDMGLEAGVHPARAVQLRRLSEKEEVTDKTREELHTEYKESKLETKDWDKIFDEVAGDYVKWASGHE</sequence>